<dbReference type="Proteomes" id="UP000198372">
    <property type="component" value="Unassembled WGS sequence"/>
</dbReference>
<evidence type="ECO:0000256" key="5">
    <source>
        <dbReference type="SAM" id="Phobius"/>
    </source>
</evidence>
<sequence length="369" mass="39375">MAAMLRPSVSRLLQHTLTHTAPVTSRQAARSTSYSARFFATTSRRAKVPSSPHHVAASPFAALRQRFASSLSRGVATGPYVAPGQGSTGVDWTRIGTTAGLALVGTVAINYFLNRDTRDSLSPFEKSYLNDSFKWTGGGLLITASVAKLLHSNGFAVRMMSANPWLVMGVGVAAGIGSMMGVFYTKPDSPLVSACSRPCPHSAGPDVLLDRSQHYASFALFSAVQGATLAPMFFLNPAILSRAGLYTLGAVSGLTWVGATAKSDTFLYIGGPLLAGLGVLVVSSLAPMLLPRMSMRAMSALEHVTAYGGVVLFSMFILYDTQKILAHAQLAQRGAIPRDPVRESVSLILDVINLFVRIVQVLMLQQRRK</sequence>
<organism evidence="6 7">
    <name type="scientific">Microbotryum intermedium</name>
    <dbReference type="NCBI Taxonomy" id="269621"/>
    <lineage>
        <taxon>Eukaryota</taxon>
        <taxon>Fungi</taxon>
        <taxon>Dikarya</taxon>
        <taxon>Basidiomycota</taxon>
        <taxon>Pucciniomycotina</taxon>
        <taxon>Microbotryomycetes</taxon>
        <taxon>Microbotryales</taxon>
        <taxon>Microbotryaceae</taxon>
        <taxon>Microbotryum</taxon>
    </lineage>
</organism>
<gene>
    <name evidence="6" type="ORF">BQ2448_5736</name>
</gene>
<keyword evidence="7" id="KW-1185">Reference proteome</keyword>
<evidence type="ECO:0000256" key="4">
    <source>
        <dbReference type="ARBA" id="ARBA00023136"/>
    </source>
</evidence>
<name>A0A238EZ28_9BASI</name>
<keyword evidence="4 5" id="KW-0472">Membrane</keyword>
<evidence type="ECO:0000256" key="3">
    <source>
        <dbReference type="ARBA" id="ARBA00022989"/>
    </source>
</evidence>
<evidence type="ECO:0000313" key="6">
    <source>
        <dbReference type="EMBL" id="SCV67090.1"/>
    </source>
</evidence>
<feature type="transmembrane region" description="Helical" evidence="5">
    <location>
        <begin position="300"/>
        <end position="319"/>
    </location>
</feature>
<dbReference type="STRING" id="269621.A0A238EZ28"/>
<dbReference type="GO" id="GO:0005743">
    <property type="term" value="C:mitochondrial inner membrane"/>
    <property type="evidence" value="ECO:0007669"/>
    <property type="project" value="TreeGrafter"/>
</dbReference>
<dbReference type="EMBL" id="FMSP01000001">
    <property type="protein sequence ID" value="SCV67090.1"/>
    <property type="molecule type" value="Genomic_DNA"/>
</dbReference>
<comment type="subcellular location">
    <subcellularLocation>
        <location evidence="1">Membrane</location>
        <topology evidence="1">Multi-pass membrane protein</topology>
    </subcellularLocation>
</comment>
<accession>A0A238EZ28</accession>
<reference evidence="7" key="1">
    <citation type="submission" date="2016-09" db="EMBL/GenBank/DDBJ databases">
        <authorList>
            <person name="Jeantristanb JTB J.-T."/>
            <person name="Ricardo R."/>
        </authorList>
    </citation>
    <scope>NUCLEOTIDE SEQUENCE [LARGE SCALE GENOMIC DNA]</scope>
</reference>
<feature type="transmembrane region" description="Helical" evidence="5">
    <location>
        <begin position="243"/>
        <end position="261"/>
    </location>
</feature>
<dbReference type="InterPro" id="IPR006214">
    <property type="entry name" value="Bax_inhibitor_1-related"/>
</dbReference>
<feature type="transmembrane region" description="Helical" evidence="5">
    <location>
        <begin position="162"/>
        <end position="184"/>
    </location>
</feature>
<dbReference type="OrthoDB" id="2534787at2759"/>
<proteinExistence type="predicted"/>
<keyword evidence="2 5" id="KW-0812">Transmembrane</keyword>
<evidence type="ECO:0000256" key="2">
    <source>
        <dbReference type="ARBA" id="ARBA00022692"/>
    </source>
</evidence>
<feature type="transmembrane region" description="Helical" evidence="5">
    <location>
        <begin position="267"/>
        <end position="288"/>
    </location>
</feature>
<dbReference type="PANTHER" id="PTHR23291">
    <property type="entry name" value="BAX INHIBITOR-RELATED"/>
    <property type="match status" value="1"/>
</dbReference>
<protein>
    <submittedName>
        <fullName evidence="6">BQ2448_5736 protein</fullName>
    </submittedName>
</protein>
<dbReference type="AlphaFoldDB" id="A0A238EZ28"/>
<evidence type="ECO:0000313" key="7">
    <source>
        <dbReference type="Proteomes" id="UP000198372"/>
    </source>
</evidence>
<keyword evidence="3 5" id="KW-1133">Transmembrane helix</keyword>
<dbReference type="PANTHER" id="PTHR23291:SF112">
    <property type="entry name" value="GROWTH HORMONE-INDUCIBLE TRANSMEMBRANE PROTEIN"/>
    <property type="match status" value="1"/>
</dbReference>
<feature type="transmembrane region" description="Helical" evidence="5">
    <location>
        <begin position="95"/>
        <end position="113"/>
    </location>
</feature>
<dbReference type="Pfam" id="PF01027">
    <property type="entry name" value="Bax1-I"/>
    <property type="match status" value="1"/>
</dbReference>
<evidence type="ECO:0000256" key="1">
    <source>
        <dbReference type="ARBA" id="ARBA00004141"/>
    </source>
</evidence>